<evidence type="ECO:0000259" key="14">
    <source>
        <dbReference type="Pfam" id="PF18282"/>
    </source>
</evidence>
<feature type="transmembrane region" description="Helical" evidence="12">
    <location>
        <begin position="579"/>
        <end position="599"/>
    </location>
</feature>
<feature type="chain" id="PRO_5044010879" description="BRCA1-A complex subunit RAP80" evidence="13">
    <location>
        <begin position="28"/>
        <end position="626"/>
    </location>
</feature>
<feature type="region of interest" description="Disordered" evidence="11">
    <location>
        <begin position="420"/>
        <end position="472"/>
    </location>
</feature>
<keyword evidence="12" id="KW-0472">Membrane</keyword>
<dbReference type="CDD" id="cd20912">
    <property type="entry name" value="AIR_RAP80-like"/>
    <property type="match status" value="1"/>
</dbReference>
<feature type="signal peptide" evidence="13">
    <location>
        <begin position="1"/>
        <end position="27"/>
    </location>
</feature>
<evidence type="ECO:0000256" key="3">
    <source>
        <dbReference type="ARBA" id="ARBA00021660"/>
    </source>
</evidence>
<dbReference type="Proteomes" id="UP001181693">
    <property type="component" value="Unassembled WGS sequence"/>
</dbReference>
<feature type="transmembrane region" description="Helical" evidence="12">
    <location>
        <begin position="539"/>
        <end position="564"/>
    </location>
</feature>
<dbReference type="AlphaFoldDB" id="A0AAV3ATJ9"/>
<evidence type="ECO:0000313" key="16">
    <source>
        <dbReference type="Proteomes" id="UP001181693"/>
    </source>
</evidence>
<comment type="caution">
    <text evidence="15">The sequence shown here is derived from an EMBL/GenBank/DDBJ whole genome shotgun (WGS) entry which is preliminary data.</text>
</comment>
<gene>
    <name evidence="15" type="ORF">GDO54_006843</name>
</gene>
<sequence>MAAGVHIRRPFSVLSAWLCANAGGVCSRLLFGLVCTEHIRELPVRGGEMMHRFRKRKSRSDGVFNQFETEEDEGSTSEPRKIAGPASKTDGKEQSIVISDSDSLELDEDSMSKKKHALHRKTLAAKRKIARMTEEEQLALAVKISQQEQASQVKNRQEEDELLRKAIEESLHGCKSPEKSATVTVYDITEEASPCKKDITLDEQHEEHLSQQSQVSHKDSSLNPKVLLNRLSQDIVESPSSTRDDFANVSPSKASLSPVFPVKSPYARKMIPCRLFQDTSPSAIRLSDEMEGCSLHRSKSTQPDSSSLLSISNKSEFKEGACSSHYISACLKESSISKVSVNNKNALSQHTSQNSTHNFARKQENDRSVHYYWGIPFCPNGEDPDAYTQVILCQLDVYEKSLKKSQRQLLQKTEYGEPIDLSASSERNEQAKYSQDNLSQEDTEEILEGGEQQKPQENFMEPSEDTDGSDIQPVPSKRLKASCSQFQEDEHSCTSEGQGKSQSRVSSDYFLLKLFVLFCLIYSFWSVKKYKFSYMDIINIKYVFFFNQSIFNAIECFFFFFFFLDAFYISQFSLKCSQIFFLLKLKLYFWPALVLPLVVEELKLCKKKSSKDLYISYMNKVYDIPG</sequence>
<evidence type="ECO:0000256" key="12">
    <source>
        <dbReference type="SAM" id="Phobius"/>
    </source>
</evidence>
<dbReference type="GO" id="GO:0070531">
    <property type="term" value="C:BRCA1-A complex"/>
    <property type="evidence" value="ECO:0007669"/>
    <property type="project" value="InterPro"/>
</dbReference>
<dbReference type="PROSITE" id="PS50330">
    <property type="entry name" value="UIM"/>
    <property type="match status" value="1"/>
</dbReference>
<dbReference type="InterPro" id="IPR038868">
    <property type="entry name" value="RAP80"/>
</dbReference>
<evidence type="ECO:0000256" key="8">
    <source>
        <dbReference type="ARBA" id="ARBA00023242"/>
    </source>
</evidence>
<protein>
    <recommendedName>
        <fullName evidence="3">BRCA1-A complex subunit RAP80</fullName>
    </recommendedName>
    <alternativeName>
        <fullName evidence="10">Receptor-associated protein 80</fullName>
    </alternativeName>
    <alternativeName>
        <fullName evidence="9">Ubiquitin interaction motif-containing protein 1</fullName>
    </alternativeName>
</protein>
<evidence type="ECO:0000256" key="13">
    <source>
        <dbReference type="SAM" id="SignalP"/>
    </source>
</evidence>
<keyword evidence="6" id="KW-0156">Chromatin regulator</keyword>
<feature type="compositionally biased region" description="Acidic residues" evidence="11">
    <location>
        <begin position="439"/>
        <end position="448"/>
    </location>
</feature>
<evidence type="ECO:0000256" key="6">
    <source>
        <dbReference type="ARBA" id="ARBA00022853"/>
    </source>
</evidence>
<evidence type="ECO:0000313" key="15">
    <source>
        <dbReference type="EMBL" id="DBA30919.1"/>
    </source>
</evidence>
<comment type="subcellular location">
    <subcellularLocation>
        <location evidence="1">Nucleus</location>
    </subcellularLocation>
</comment>
<dbReference type="Gene3D" id="6.10.250.1800">
    <property type="match status" value="1"/>
</dbReference>
<dbReference type="GO" id="GO:0070530">
    <property type="term" value="F:K63-linked polyubiquitin modification-dependent protein binding"/>
    <property type="evidence" value="ECO:0007669"/>
    <property type="project" value="InterPro"/>
</dbReference>
<keyword evidence="8" id="KW-0539">Nucleus</keyword>
<proteinExistence type="inferred from homology"/>
<dbReference type="Pfam" id="PF18282">
    <property type="entry name" value="RAP80_UIM"/>
    <property type="match status" value="1"/>
</dbReference>
<feature type="domain" description="RAP80 N-terminal" evidence="14">
    <location>
        <begin position="125"/>
        <end position="181"/>
    </location>
</feature>
<dbReference type="PANTHER" id="PTHR15932">
    <property type="entry name" value="UBIQUITIN INTERACTION MOTIF-CONTAINING PROTEIN 1"/>
    <property type="match status" value="1"/>
</dbReference>
<keyword evidence="4" id="KW-0677">Repeat</keyword>
<keyword evidence="5" id="KW-0227">DNA damage</keyword>
<dbReference type="PANTHER" id="PTHR15932:SF2">
    <property type="entry name" value="BRCA1-A COMPLEX SUBUNIT RAP80"/>
    <property type="match status" value="1"/>
</dbReference>
<feature type="region of interest" description="Disordered" evidence="11">
    <location>
        <begin position="64"/>
        <end position="108"/>
    </location>
</feature>
<dbReference type="GO" id="GO:0006325">
    <property type="term" value="P:chromatin organization"/>
    <property type="evidence" value="ECO:0007669"/>
    <property type="project" value="UniProtKB-KW"/>
</dbReference>
<evidence type="ECO:0000256" key="9">
    <source>
        <dbReference type="ARBA" id="ARBA00029973"/>
    </source>
</evidence>
<dbReference type="EMBL" id="DYDO01000002">
    <property type="protein sequence ID" value="DBA30919.1"/>
    <property type="molecule type" value="Genomic_DNA"/>
</dbReference>
<keyword evidence="7" id="KW-0234">DNA repair</keyword>
<keyword evidence="12" id="KW-0812">Transmembrane</keyword>
<comment type="similarity">
    <text evidence="2">Belongs to the RAP80 family.</text>
</comment>
<evidence type="ECO:0000256" key="11">
    <source>
        <dbReference type="SAM" id="MobiDB-lite"/>
    </source>
</evidence>
<name>A0AAV3ATJ9_PYXAD</name>
<accession>A0AAV3ATJ9</accession>
<evidence type="ECO:0000256" key="10">
    <source>
        <dbReference type="ARBA" id="ARBA00031558"/>
    </source>
</evidence>
<evidence type="ECO:0000256" key="4">
    <source>
        <dbReference type="ARBA" id="ARBA00022737"/>
    </source>
</evidence>
<dbReference type="InterPro" id="IPR040714">
    <property type="entry name" value="RAP80_UIM"/>
</dbReference>
<keyword evidence="13" id="KW-0732">Signal</keyword>
<evidence type="ECO:0000256" key="7">
    <source>
        <dbReference type="ARBA" id="ARBA00023204"/>
    </source>
</evidence>
<dbReference type="InterPro" id="IPR003903">
    <property type="entry name" value="UIM_dom"/>
</dbReference>
<dbReference type="GO" id="GO:0042393">
    <property type="term" value="F:histone binding"/>
    <property type="evidence" value="ECO:0007669"/>
    <property type="project" value="TreeGrafter"/>
</dbReference>
<organism evidence="15 16">
    <name type="scientific">Pyxicephalus adspersus</name>
    <name type="common">African bullfrog</name>
    <dbReference type="NCBI Taxonomy" id="30357"/>
    <lineage>
        <taxon>Eukaryota</taxon>
        <taxon>Metazoa</taxon>
        <taxon>Chordata</taxon>
        <taxon>Craniata</taxon>
        <taxon>Vertebrata</taxon>
        <taxon>Euteleostomi</taxon>
        <taxon>Amphibia</taxon>
        <taxon>Batrachia</taxon>
        <taxon>Anura</taxon>
        <taxon>Neobatrachia</taxon>
        <taxon>Ranoidea</taxon>
        <taxon>Pyxicephalidae</taxon>
        <taxon>Pyxicephalinae</taxon>
        <taxon>Pyxicephalus</taxon>
    </lineage>
</organism>
<reference evidence="15" key="1">
    <citation type="thesis" date="2020" institute="ProQuest LLC" country="789 East Eisenhower Parkway, Ann Arbor, MI, USA">
        <title>Comparative Genomics and Chromosome Evolution.</title>
        <authorList>
            <person name="Mudd A.B."/>
        </authorList>
    </citation>
    <scope>NUCLEOTIDE SEQUENCE</scope>
    <source>
        <strain evidence="15">1538</strain>
        <tissue evidence="15">Blood</tissue>
    </source>
</reference>
<evidence type="ECO:0000256" key="5">
    <source>
        <dbReference type="ARBA" id="ARBA00022763"/>
    </source>
</evidence>
<evidence type="ECO:0000256" key="1">
    <source>
        <dbReference type="ARBA" id="ARBA00004123"/>
    </source>
</evidence>
<keyword evidence="12" id="KW-1133">Transmembrane helix</keyword>
<keyword evidence="16" id="KW-1185">Reference proteome</keyword>
<feature type="transmembrane region" description="Helical" evidence="12">
    <location>
        <begin position="509"/>
        <end position="527"/>
    </location>
</feature>
<dbReference type="GO" id="GO:0006302">
    <property type="term" value="P:double-strand break repair"/>
    <property type="evidence" value="ECO:0007669"/>
    <property type="project" value="InterPro"/>
</dbReference>
<evidence type="ECO:0000256" key="2">
    <source>
        <dbReference type="ARBA" id="ARBA00006465"/>
    </source>
</evidence>
<dbReference type="SMART" id="SM00726">
    <property type="entry name" value="UIM"/>
    <property type="match status" value="2"/>
</dbReference>
<dbReference type="GO" id="GO:0045739">
    <property type="term" value="P:positive regulation of DNA repair"/>
    <property type="evidence" value="ECO:0007669"/>
    <property type="project" value="TreeGrafter"/>
</dbReference>